<dbReference type="InterPro" id="IPR051203">
    <property type="entry name" value="Polysaccharide_Synthase-Rel"/>
</dbReference>
<geneLocation type="plasmid" evidence="2 3">
    <name>OSB_p1</name>
</geneLocation>
<reference evidence="2 3" key="1">
    <citation type="journal article" date="2015" name="Genome Announc.">
        <title>Closed Genome Sequence of Octadecabacter temperatus SB1, the First Mesophilic Species of the Genus Octadecabacter.</title>
        <authorList>
            <person name="Voget S."/>
            <person name="Billerbeck S."/>
            <person name="Simon M."/>
            <person name="Daniel R."/>
        </authorList>
    </citation>
    <scope>NUCLEOTIDE SEQUENCE [LARGE SCALE GENOMIC DNA]</scope>
    <source>
        <strain evidence="2 3">SB1</strain>
        <plasmid evidence="2">OSB_p1</plasmid>
    </source>
</reference>
<dbReference type="GO" id="GO:0016829">
    <property type="term" value="F:lyase activity"/>
    <property type="evidence" value="ECO:0007669"/>
    <property type="project" value="UniProtKB-KW"/>
</dbReference>
<dbReference type="CDD" id="cd05237">
    <property type="entry name" value="UDP_invert_4-6DH_SDR_e"/>
    <property type="match status" value="1"/>
</dbReference>
<dbReference type="PANTHER" id="PTHR43318">
    <property type="entry name" value="UDP-N-ACETYLGLUCOSAMINE 4,6-DEHYDRATASE"/>
    <property type="match status" value="1"/>
</dbReference>
<dbReference type="InterPro" id="IPR003869">
    <property type="entry name" value="Polysac_CapD-like"/>
</dbReference>
<dbReference type="Pfam" id="PF02719">
    <property type="entry name" value="Polysacc_synt_2"/>
    <property type="match status" value="1"/>
</dbReference>
<dbReference type="PATRIC" id="fig|1458307.3.peg.3337"/>
<dbReference type="SUPFAM" id="SSF51735">
    <property type="entry name" value="NAD(P)-binding Rossmann-fold domains"/>
    <property type="match status" value="1"/>
</dbReference>
<dbReference type="Proteomes" id="UP000067444">
    <property type="component" value="Plasmid OSB_p1"/>
</dbReference>
<gene>
    <name evidence="2" type="primary">pglF</name>
    <name evidence="2" type="ORF">OSB_33130</name>
</gene>
<keyword evidence="3" id="KW-1185">Reference proteome</keyword>
<keyword evidence="2" id="KW-0614">Plasmid</keyword>
<protein>
    <submittedName>
        <fullName evidence="2">UDP-N-acetyl-alpha-D-glucosamine C6 dehydratase</fullName>
        <ecNumber evidence="2">4.2.1.135</ecNumber>
    </submittedName>
</protein>
<dbReference type="PANTHER" id="PTHR43318:SF1">
    <property type="entry name" value="POLYSACCHARIDE BIOSYNTHESIS PROTEIN EPSC-RELATED"/>
    <property type="match status" value="1"/>
</dbReference>
<dbReference type="SUPFAM" id="SSF53335">
    <property type="entry name" value="S-adenosyl-L-methionine-dependent methyltransferases"/>
    <property type="match status" value="1"/>
</dbReference>
<organism evidence="2 3">
    <name type="scientific">Octadecabacter temperatus</name>
    <dbReference type="NCBI Taxonomy" id="1458307"/>
    <lineage>
        <taxon>Bacteria</taxon>
        <taxon>Pseudomonadati</taxon>
        <taxon>Pseudomonadota</taxon>
        <taxon>Alphaproteobacteria</taxon>
        <taxon>Rhodobacterales</taxon>
        <taxon>Roseobacteraceae</taxon>
        <taxon>Octadecabacter</taxon>
    </lineage>
</organism>
<dbReference type="Pfam" id="PF13727">
    <property type="entry name" value="CoA_binding_3"/>
    <property type="match status" value="1"/>
</dbReference>
<sequence length="609" mass="66029">MVLLVADIFLVPIAMYFAHVLRYGTAFPMEWISADWPIWLIALAVSPFVVVFCRLPWIKLSTLDFRGALRIAAAAGILAIVASLASYALSIGSPRSIPGIFAVSFFALSFFGRVIATLCLQRIAGTRRGTPVAIFGAGAAGIQLSSALRQSPEVEPVCFVDDDPSYRGLNIAGLRVHSRDQLKRMVENGQVSRVLIAIPSMDQSGISRIVEDLGELGVEIQVLPSFVDLISGRSKELKLVAPEALLGREKVNLDLPVVAKSYAGRSVMVTGAGGSIGSELCKQLLECNPERIVLFEQSEFALYEIEAAMRAGAASKNIEVVARLGSVCDRNRVDEVLQAQEVEIILHAAAYKHVPLIEENEVEGARNNILGTRTLALAARAAGIERFILVSTDKAVRPTNIMGATKRLAELVLQDLASRSDKTRFSMVRFGNVLGSSGSVLPLFQKQIRHGGPVTVTHPDVTRFFMTIPEASRLVLLAGAYSKGGDVFVLDMGKPMRIIDIARRMIELSGSTVKSPSNPGGIDVVVTGLRPGEKLYEELLIDDSLLTETPHEMILRAEQEKLSEIMTKRMLKGFEAAVAAADAEEIRKLVMEYASGYHIPDHEAPASVS</sequence>
<proteinExistence type="inferred from homology"/>
<evidence type="ECO:0000313" key="2">
    <source>
        <dbReference type="EMBL" id="AKS47826.1"/>
    </source>
</evidence>
<accession>A0A0K0YA78</accession>
<dbReference type="InterPro" id="IPR036291">
    <property type="entry name" value="NAD(P)-bd_dom_sf"/>
</dbReference>
<dbReference type="AlphaFoldDB" id="A0A0K0YA78"/>
<dbReference type="Gene3D" id="3.40.50.720">
    <property type="entry name" value="NAD(P)-binding Rossmann-like Domain"/>
    <property type="match status" value="2"/>
</dbReference>
<dbReference type="KEGG" id="otm:OSB_33130"/>
<evidence type="ECO:0000256" key="1">
    <source>
        <dbReference type="ARBA" id="ARBA00007430"/>
    </source>
</evidence>
<comment type="similarity">
    <text evidence="1">Belongs to the polysaccharide synthase family.</text>
</comment>
<dbReference type="EMBL" id="CP012161">
    <property type="protein sequence ID" value="AKS47826.1"/>
    <property type="molecule type" value="Genomic_DNA"/>
</dbReference>
<name>A0A0K0YA78_9RHOB</name>
<dbReference type="EC" id="4.2.1.135" evidence="2"/>
<keyword evidence="2" id="KW-0456">Lyase</keyword>
<dbReference type="InterPro" id="IPR029063">
    <property type="entry name" value="SAM-dependent_MTases_sf"/>
</dbReference>
<evidence type="ECO:0000313" key="3">
    <source>
        <dbReference type="Proteomes" id="UP000067444"/>
    </source>
</evidence>